<feature type="region of interest" description="Disordered" evidence="1">
    <location>
        <begin position="124"/>
        <end position="158"/>
    </location>
</feature>
<dbReference type="RefSeq" id="WP_099645639.1">
    <property type="nucleotide sequence ID" value="NZ_KZ319289.1"/>
</dbReference>
<name>A0A2G1VSP1_9FLAO</name>
<dbReference type="PROSITE" id="PS51257">
    <property type="entry name" value="PROKAR_LIPOPROTEIN"/>
    <property type="match status" value="1"/>
</dbReference>
<keyword evidence="4" id="KW-1185">Reference proteome</keyword>
<dbReference type="Pfam" id="PF14129">
    <property type="entry name" value="DUF4296"/>
    <property type="match status" value="1"/>
</dbReference>
<comment type="caution">
    <text evidence="3">The sequence shown here is derived from an EMBL/GenBank/DDBJ whole genome shotgun (WGS) entry which is preliminary data.</text>
</comment>
<feature type="compositionally biased region" description="Basic and acidic residues" evidence="1">
    <location>
        <begin position="132"/>
        <end position="144"/>
    </location>
</feature>
<protein>
    <recommendedName>
        <fullName evidence="2">DUF4296 domain-containing protein</fullName>
    </recommendedName>
</protein>
<evidence type="ECO:0000256" key="1">
    <source>
        <dbReference type="SAM" id="MobiDB-lite"/>
    </source>
</evidence>
<proteinExistence type="predicted"/>
<feature type="domain" description="DUF4296" evidence="2">
    <location>
        <begin position="26"/>
        <end position="108"/>
    </location>
</feature>
<reference evidence="3 4" key="1">
    <citation type="submission" date="2017-08" db="EMBL/GenBank/DDBJ databases">
        <title>The whole genome shortgun sequences of strain Leeuwenhoekiella nanhaiensis G18 from the South China Sea.</title>
        <authorList>
            <person name="Liu Q."/>
        </authorList>
    </citation>
    <scope>NUCLEOTIDE SEQUENCE [LARGE SCALE GENOMIC DNA]</scope>
    <source>
        <strain evidence="3 4">G18</strain>
    </source>
</reference>
<organism evidence="3 4">
    <name type="scientific">Leeuwenhoekiella nanhaiensis</name>
    <dbReference type="NCBI Taxonomy" id="1655491"/>
    <lineage>
        <taxon>Bacteria</taxon>
        <taxon>Pseudomonadati</taxon>
        <taxon>Bacteroidota</taxon>
        <taxon>Flavobacteriia</taxon>
        <taxon>Flavobacteriales</taxon>
        <taxon>Flavobacteriaceae</taxon>
        <taxon>Leeuwenhoekiella</taxon>
    </lineage>
</organism>
<evidence type="ECO:0000313" key="3">
    <source>
        <dbReference type="EMBL" id="PHQ29797.1"/>
    </source>
</evidence>
<gene>
    <name evidence="3" type="ORF">CJ305_07445</name>
</gene>
<dbReference type="AlphaFoldDB" id="A0A2G1VSP1"/>
<sequence length="158" mass="18376">MRKLSLLILVFLSILSCTNVERPEKPDAFIDENKMIDILYDISIIRSLKTYNINEMRTLDIRPESYIYEKYDIDSTQLAENISYYAVDFNEYAELWEKVRERLAAKQEEVEAEIAKGDSLQRVKSKPIPDSLKSRELQNKDRPKALQVNDSLVEPVSG</sequence>
<accession>A0A2G1VSP1</accession>
<dbReference type="EMBL" id="NQXA01000003">
    <property type="protein sequence ID" value="PHQ29797.1"/>
    <property type="molecule type" value="Genomic_DNA"/>
</dbReference>
<dbReference type="Proteomes" id="UP000229433">
    <property type="component" value="Unassembled WGS sequence"/>
</dbReference>
<dbReference type="OrthoDB" id="1525222at2"/>
<evidence type="ECO:0000259" key="2">
    <source>
        <dbReference type="Pfam" id="PF14129"/>
    </source>
</evidence>
<dbReference type="InterPro" id="IPR025381">
    <property type="entry name" value="DUF4296"/>
</dbReference>
<evidence type="ECO:0000313" key="4">
    <source>
        <dbReference type="Proteomes" id="UP000229433"/>
    </source>
</evidence>